<gene>
    <name evidence="3" type="ORF">FHS00_002347</name>
</gene>
<keyword evidence="2" id="KW-0732">Signal</keyword>
<feature type="signal peptide" evidence="2">
    <location>
        <begin position="1"/>
        <end position="18"/>
    </location>
</feature>
<sequence>MILRLAFLLIALALPARAEEIVLGLSQDQVAITATFDGSDILIFGAVRREAPPPEAPPLEVIVTVSGPLAPATVRRKERRAGIWVNTEVFEVDAAPSFYAVATTGPLEEILTATEDLRHAVSIPRAIRAVGNRVSGAGDYVAALLRIRSAEGLYRYEEGAVDLERETLFRTALTLPADLVEGNYTTRIFLTRGGAVVDRYETVIGVQKVGIERWLYNFAQQQAALYGLMALALAVLAGWAASLAFAGWRR</sequence>
<dbReference type="Proteomes" id="UP000576152">
    <property type="component" value="Unassembled WGS sequence"/>
</dbReference>
<organism evidence="3 4">
    <name type="scientific">Limimaricola variabilis</name>
    <dbReference type="NCBI Taxonomy" id="1492771"/>
    <lineage>
        <taxon>Bacteria</taxon>
        <taxon>Pseudomonadati</taxon>
        <taxon>Pseudomonadota</taxon>
        <taxon>Alphaproteobacteria</taxon>
        <taxon>Rhodobacterales</taxon>
        <taxon>Paracoccaceae</taxon>
        <taxon>Limimaricola</taxon>
    </lineage>
</organism>
<evidence type="ECO:0000313" key="4">
    <source>
        <dbReference type="Proteomes" id="UP000576152"/>
    </source>
</evidence>
<keyword evidence="1" id="KW-0472">Membrane</keyword>
<feature type="chain" id="PRO_5046775044" evidence="2">
    <location>
        <begin position="19"/>
        <end position="250"/>
    </location>
</feature>
<keyword evidence="4" id="KW-1185">Reference proteome</keyword>
<reference evidence="3 4" key="1">
    <citation type="submission" date="2020-08" db="EMBL/GenBank/DDBJ databases">
        <title>Genomic Encyclopedia of Type Strains, Phase III (KMG-III): the genomes of soil and plant-associated and newly described type strains.</title>
        <authorList>
            <person name="Whitman W."/>
        </authorList>
    </citation>
    <scope>NUCLEOTIDE SEQUENCE [LARGE SCALE GENOMIC DNA]</scope>
    <source>
        <strain evidence="3 4">CECT 8572</strain>
    </source>
</reference>
<name>A0ABR6HQJ1_9RHOB</name>
<feature type="transmembrane region" description="Helical" evidence="1">
    <location>
        <begin position="223"/>
        <end position="248"/>
    </location>
</feature>
<evidence type="ECO:0000256" key="2">
    <source>
        <dbReference type="SAM" id="SignalP"/>
    </source>
</evidence>
<evidence type="ECO:0000313" key="3">
    <source>
        <dbReference type="EMBL" id="MBB3712752.1"/>
    </source>
</evidence>
<protein>
    <submittedName>
        <fullName evidence="3">Uncharacterized protein (TIGR02186 family)</fullName>
    </submittedName>
</protein>
<dbReference type="Pfam" id="PF09608">
    <property type="entry name" value="Alph_Pro_TM"/>
    <property type="match status" value="1"/>
</dbReference>
<keyword evidence="1" id="KW-1133">Transmembrane helix</keyword>
<dbReference type="EMBL" id="JACIBX010000008">
    <property type="protein sequence ID" value="MBB3712752.1"/>
    <property type="molecule type" value="Genomic_DNA"/>
</dbReference>
<comment type="caution">
    <text evidence="3">The sequence shown here is derived from an EMBL/GenBank/DDBJ whole genome shotgun (WGS) entry which is preliminary data.</text>
</comment>
<proteinExistence type="predicted"/>
<dbReference type="InterPro" id="IPR019088">
    <property type="entry name" value="CHP02186-rel_TM"/>
</dbReference>
<evidence type="ECO:0000256" key="1">
    <source>
        <dbReference type="SAM" id="Phobius"/>
    </source>
</evidence>
<accession>A0ABR6HQJ1</accession>
<keyword evidence="1" id="KW-0812">Transmembrane</keyword>